<comment type="caution">
    <text evidence="1">The sequence shown here is derived from an EMBL/GenBank/DDBJ whole genome shotgun (WGS) entry which is preliminary data.</text>
</comment>
<organism evidence="1 2">
    <name type="scientific">Elysia crispata</name>
    <name type="common">lettuce slug</name>
    <dbReference type="NCBI Taxonomy" id="231223"/>
    <lineage>
        <taxon>Eukaryota</taxon>
        <taxon>Metazoa</taxon>
        <taxon>Spiralia</taxon>
        <taxon>Lophotrochozoa</taxon>
        <taxon>Mollusca</taxon>
        <taxon>Gastropoda</taxon>
        <taxon>Heterobranchia</taxon>
        <taxon>Euthyneura</taxon>
        <taxon>Panpulmonata</taxon>
        <taxon>Sacoglossa</taxon>
        <taxon>Placobranchoidea</taxon>
        <taxon>Plakobranchidae</taxon>
        <taxon>Elysia</taxon>
    </lineage>
</organism>
<evidence type="ECO:0000313" key="1">
    <source>
        <dbReference type="EMBL" id="KAK3767085.1"/>
    </source>
</evidence>
<dbReference type="EMBL" id="JAWDGP010004170">
    <property type="protein sequence ID" value="KAK3767085.1"/>
    <property type="molecule type" value="Genomic_DNA"/>
</dbReference>
<sequence>MTHGLTTLPKKRKKKNKVWITDEILDIMQERKEAKIENNPEKYKKLNKLIKKECIKAREEWLSKKCKELEGLHRNKSNKIYEGIRDLSNSKTKSQIVSAYF</sequence>
<dbReference type="AlphaFoldDB" id="A0AAE1DEM5"/>
<proteinExistence type="predicted"/>
<reference evidence="1" key="1">
    <citation type="journal article" date="2023" name="G3 (Bethesda)">
        <title>A reference genome for the long-term kleptoplast-retaining sea slug Elysia crispata morphotype clarki.</title>
        <authorList>
            <person name="Eastman K.E."/>
            <person name="Pendleton A.L."/>
            <person name="Shaikh M.A."/>
            <person name="Suttiyut T."/>
            <person name="Ogas R."/>
            <person name="Tomko P."/>
            <person name="Gavelis G."/>
            <person name="Widhalm J.R."/>
            <person name="Wisecaver J.H."/>
        </authorList>
    </citation>
    <scope>NUCLEOTIDE SEQUENCE</scope>
    <source>
        <strain evidence="1">ECLA1</strain>
    </source>
</reference>
<evidence type="ECO:0000313" key="2">
    <source>
        <dbReference type="Proteomes" id="UP001283361"/>
    </source>
</evidence>
<protein>
    <submittedName>
        <fullName evidence="1">Uncharacterized protein</fullName>
    </submittedName>
</protein>
<gene>
    <name evidence="1" type="ORF">RRG08_017959</name>
</gene>
<name>A0AAE1DEM5_9GAST</name>
<accession>A0AAE1DEM5</accession>
<dbReference type="Proteomes" id="UP001283361">
    <property type="component" value="Unassembled WGS sequence"/>
</dbReference>
<keyword evidence="2" id="KW-1185">Reference proteome</keyword>